<dbReference type="InterPro" id="IPR051398">
    <property type="entry name" value="Polysacch_Deacetylase"/>
</dbReference>
<dbReference type="GO" id="GO:0005576">
    <property type="term" value="C:extracellular region"/>
    <property type="evidence" value="ECO:0007669"/>
    <property type="project" value="UniProtKB-SubCell"/>
</dbReference>
<sequence length="240" mass="28651">MSSLFTADLLGTLQKDPRALEMFRYLSQGASIRVINYHNTEPRDIPRFEREISYYAEHFQPVTVRDLDEFFATGRWPYERPGLIPAFFEGFRNHYDVVFPILEKYHFTGWFYIPSFFLDVPVPEQLEFSKAHELDVIDESAYPDGRFAMNWDELREISHSHEVCCHSGTHFQIFCDTPDEDMHREIVLAKRRLQEQLDKTVDVFCWLYGEEYGYNTRAHKYLEEAGYRYVLSNLKMEKIR</sequence>
<evidence type="ECO:0000259" key="3">
    <source>
        <dbReference type="Pfam" id="PF01522"/>
    </source>
</evidence>
<dbReference type="CDD" id="cd10918">
    <property type="entry name" value="CE4_NodB_like_5s_6s"/>
    <property type="match status" value="1"/>
</dbReference>
<dbReference type="InterPro" id="IPR011330">
    <property type="entry name" value="Glyco_hydro/deAcase_b/a-brl"/>
</dbReference>
<dbReference type="InterPro" id="IPR002509">
    <property type="entry name" value="NODB_dom"/>
</dbReference>
<dbReference type="GO" id="GO:0016810">
    <property type="term" value="F:hydrolase activity, acting on carbon-nitrogen (but not peptide) bonds"/>
    <property type="evidence" value="ECO:0007669"/>
    <property type="project" value="InterPro"/>
</dbReference>
<dbReference type="Proteomes" id="UP000294682">
    <property type="component" value="Unassembled WGS sequence"/>
</dbReference>
<protein>
    <submittedName>
        <fullName evidence="4">Peptidoglycan/xylan/chitin deacetylase (PgdA/CDA1 family)</fullName>
    </submittedName>
</protein>
<proteinExistence type="predicted"/>
<evidence type="ECO:0000256" key="2">
    <source>
        <dbReference type="ARBA" id="ARBA00022729"/>
    </source>
</evidence>
<name>A0A9X8Y7A8_9FIRM</name>
<dbReference type="AlphaFoldDB" id="A0A9X8Y7A8"/>
<evidence type="ECO:0000313" key="4">
    <source>
        <dbReference type="EMBL" id="TCL41533.1"/>
    </source>
</evidence>
<accession>A0A9X8Y7A8</accession>
<dbReference type="PANTHER" id="PTHR34216">
    <property type="match status" value="1"/>
</dbReference>
<gene>
    <name evidence="4" type="ORF">EDD78_1136</name>
</gene>
<dbReference type="EMBL" id="SLUK01000013">
    <property type="protein sequence ID" value="TCL41533.1"/>
    <property type="molecule type" value="Genomic_DNA"/>
</dbReference>
<evidence type="ECO:0000256" key="1">
    <source>
        <dbReference type="ARBA" id="ARBA00004613"/>
    </source>
</evidence>
<dbReference type="SUPFAM" id="SSF88713">
    <property type="entry name" value="Glycoside hydrolase/deacetylase"/>
    <property type="match status" value="1"/>
</dbReference>
<dbReference type="GO" id="GO:0005975">
    <property type="term" value="P:carbohydrate metabolic process"/>
    <property type="evidence" value="ECO:0007669"/>
    <property type="project" value="InterPro"/>
</dbReference>
<dbReference type="PANTHER" id="PTHR34216:SF3">
    <property type="entry name" value="POLY-BETA-1,6-N-ACETYL-D-GLUCOSAMINE N-DEACETYLASE"/>
    <property type="match status" value="1"/>
</dbReference>
<dbReference type="Gene3D" id="3.20.20.370">
    <property type="entry name" value="Glycoside hydrolase/deacetylase"/>
    <property type="match status" value="1"/>
</dbReference>
<keyword evidence="2" id="KW-0732">Signal</keyword>
<comment type="subcellular location">
    <subcellularLocation>
        <location evidence="1">Secreted</location>
    </subcellularLocation>
</comment>
<organism evidence="4 5">
    <name type="scientific">Harryflintia acetispora</name>
    <dbReference type="NCBI Taxonomy" id="1849041"/>
    <lineage>
        <taxon>Bacteria</taxon>
        <taxon>Bacillati</taxon>
        <taxon>Bacillota</taxon>
        <taxon>Clostridia</taxon>
        <taxon>Eubacteriales</taxon>
        <taxon>Oscillospiraceae</taxon>
        <taxon>Harryflintia</taxon>
    </lineage>
</organism>
<keyword evidence="5" id="KW-1185">Reference proteome</keyword>
<feature type="domain" description="NodB homology" evidence="3">
    <location>
        <begin position="92"/>
        <end position="230"/>
    </location>
</feature>
<dbReference type="Pfam" id="PF01522">
    <property type="entry name" value="Polysacc_deac_1"/>
    <property type="match status" value="1"/>
</dbReference>
<reference evidence="4 5" key="1">
    <citation type="submission" date="2019-03" db="EMBL/GenBank/DDBJ databases">
        <title>Genomic Encyclopedia of Type Strains, Phase IV (KMG-IV): sequencing the most valuable type-strain genomes for metagenomic binning, comparative biology and taxonomic classification.</title>
        <authorList>
            <person name="Goeker M."/>
        </authorList>
    </citation>
    <scope>NUCLEOTIDE SEQUENCE [LARGE SCALE GENOMIC DNA]</scope>
    <source>
        <strain evidence="4 5">DSM 100433</strain>
    </source>
</reference>
<comment type="caution">
    <text evidence="4">The sequence shown here is derived from an EMBL/GenBank/DDBJ whole genome shotgun (WGS) entry which is preliminary data.</text>
</comment>
<dbReference type="RefSeq" id="WP_132085149.1">
    <property type="nucleotide sequence ID" value="NZ_SLUK01000013.1"/>
</dbReference>
<evidence type="ECO:0000313" key="5">
    <source>
        <dbReference type="Proteomes" id="UP000294682"/>
    </source>
</evidence>